<dbReference type="InterPro" id="IPR018760">
    <property type="entry name" value="DUF2326"/>
</dbReference>
<sequence length="565" mass="65734">MRLNKLKIIKNGDLIREVEFKDGLNIIVNKRTSGKESGNSVGKSTLSRVIDYLFMSSGHDIYHDFEFGKDIPEIVSFINSNILKFQLDFNTVDNKKAIISRIITIDEKDSLYFIDSIEVDKKEYIKFVSYSVFGLKTDKPSLRNVSHKFIRNTNDKMQMTLKFLHGNTSDDVYDLLYLFLFGFNGLQLLKQKNDFNKEIKKQKGYLTAYRNPNRETVLAKMIKPLKKEISEAENNINNYDFKDSHDDNFKKLAEIQSNISSLSLKYASLNMRIRNIEESITALKSNVTKMVEEDLIDIYKSAGIYFKGNLKKSYEEMVLFHNNIIKNKITFLESELSRRQEEAVIINNRINESHELESSLFKTIKEPETLKSINQIYNKITLLRENLASIEVNLSRINDTNKHIKSLESQRRELLQEIDISINGLEKNIEIFNEFFGGLTKEIYNERYIFDLSFDTEKGKCRFDISCITPNSNGGKKKGEITAFDLAYIKFVDKVKLKRSTFIIHDSIEDVDINQIRDIFNVANDINGQYIVSILSDKFWSDDDIHLIEENSILELSEKNKFFKI</sequence>
<dbReference type="Proteomes" id="UP000591844">
    <property type="component" value="Unassembled WGS sequence"/>
</dbReference>
<dbReference type="Pfam" id="PF10088">
    <property type="entry name" value="DUF2326"/>
    <property type="match status" value="1"/>
</dbReference>
<comment type="caution">
    <text evidence="3">The sequence shown here is derived from an EMBL/GenBank/DDBJ whole genome shotgun (WGS) entry which is preliminary data.</text>
</comment>
<dbReference type="RefSeq" id="WP_166304755.1">
    <property type="nucleotide sequence ID" value="NZ_CAWPIB010000007.1"/>
</dbReference>
<reference evidence="3 4" key="1">
    <citation type="submission" date="2018-02" db="EMBL/GenBank/DDBJ databases">
        <authorList>
            <person name="Machado R.A."/>
        </authorList>
    </citation>
    <scope>NUCLEOTIDE SEQUENCE [LARGE SCALE GENOMIC DNA]</scope>
    <source>
        <strain evidence="3 4">DSM 19724</strain>
    </source>
</reference>
<dbReference type="EMBL" id="PUJW01000007">
    <property type="protein sequence ID" value="NHB92128.1"/>
    <property type="molecule type" value="Genomic_DNA"/>
</dbReference>
<gene>
    <name evidence="3" type="ORF">C5469_08195</name>
</gene>
<organism evidence="3 4">
    <name type="scientific">Photorhabdus cinerea</name>
    <dbReference type="NCBI Taxonomy" id="471575"/>
    <lineage>
        <taxon>Bacteria</taxon>
        <taxon>Pseudomonadati</taxon>
        <taxon>Pseudomonadota</taxon>
        <taxon>Gammaproteobacteria</taxon>
        <taxon>Enterobacterales</taxon>
        <taxon>Morganellaceae</taxon>
        <taxon>Photorhabdus</taxon>
    </lineage>
</organism>
<feature type="coiled-coil region" evidence="1">
    <location>
        <begin position="266"/>
        <end position="293"/>
    </location>
</feature>
<name>A0A7X5QD06_9GAMM</name>
<evidence type="ECO:0000313" key="3">
    <source>
        <dbReference type="EMBL" id="NHB92128.1"/>
    </source>
</evidence>
<keyword evidence="1" id="KW-0175">Coiled coil</keyword>
<feature type="domain" description="DUF2326" evidence="2">
    <location>
        <begin position="440"/>
        <end position="565"/>
    </location>
</feature>
<evidence type="ECO:0000313" key="4">
    <source>
        <dbReference type="Proteomes" id="UP000591844"/>
    </source>
</evidence>
<evidence type="ECO:0000256" key="1">
    <source>
        <dbReference type="SAM" id="Coils"/>
    </source>
</evidence>
<accession>A0A7X5QD06</accession>
<proteinExistence type="predicted"/>
<keyword evidence="4" id="KW-1185">Reference proteome</keyword>
<evidence type="ECO:0000259" key="2">
    <source>
        <dbReference type="Pfam" id="PF10088"/>
    </source>
</evidence>
<protein>
    <submittedName>
        <fullName evidence="3">DUF2326 domain-containing protein</fullName>
    </submittedName>
</protein>
<dbReference type="AlphaFoldDB" id="A0A7X5QD06"/>